<evidence type="ECO:0008006" key="3">
    <source>
        <dbReference type="Google" id="ProtNLM"/>
    </source>
</evidence>
<dbReference type="Proteomes" id="UP000718793">
    <property type="component" value="Unassembled WGS sequence"/>
</dbReference>
<keyword evidence="2" id="KW-1185">Reference proteome</keyword>
<dbReference type="RefSeq" id="WP_216489084.1">
    <property type="nucleotide sequence ID" value="NZ_JAHMHH010000002.1"/>
</dbReference>
<organism evidence="1 2">
    <name type="scientific">Mycoplasma zalophi</name>
    <dbReference type="NCBI Taxonomy" id="191287"/>
    <lineage>
        <taxon>Bacteria</taxon>
        <taxon>Bacillati</taxon>
        <taxon>Mycoplasmatota</taxon>
        <taxon>Mollicutes</taxon>
        <taxon>Mycoplasmataceae</taxon>
        <taxon>Mycoplasma</taxon>
    </lineage>
</organism>
<comment type="caution">
    <text evidence="1">The sequence shown here is derived from an EMBL/GenBank/DDBJ whole genome shotgun (WGS) entry which is preliminary data.</text>
</comment>
<name>A0ABS6DQP3_9MOLU</name>
<reference evidence="1" key="1">
    <citation type="submission" date="2021-06" db="EMBL/GenBank/DDBJ databases">
        <title>Novel Mycoplasma species detected in California sea lions (Zalophus californianus) from the USA.</title>
        <authorList>
            <person name="Volokhov D.V."/>
            <person name="Furtak V.A."/>
            <person name="Zagorodnyaya T.A."/>
        </authorList>
    </citation>
    <scope>NUCLEOTIDE SEQUENCE [LARGE SCALE GENOMIC DNA]</scope>
    <source>
        <strain evidence="1">CSL 5346</strain>
    </source>
</reference>
<dbReference type="EMBL" id="JAHMHH010000002">
    <property type="protein sequence ID" value="MBU4692468.1"/>
    <property type="molecule type" value="Genomic_DNA"/>
</dbReference>
<gene>
    <name evidence="1" type="ORF">KQ875_02565</name>
</gene>
<evidence type="ECO:0000313" key="2">
    <source>
        <dbReference type="Proteomes" id="UP000718793"/>
    </source>
</evidence>
<protein>
    <recommendedName>
        <fullName evidence="3">Type I restriction modification DNA specificity domain-containing protein</fullName>
    </recommendedName>
</protein>
<evidence type="ECO:0000313" key="1">
    <source>
        <dbReference type="EMBL" id="MBU4692468.1"/>
    </source>
</evidence>
<sequence>MQKRKDINFHVSMDFNNITRFLKVSKYDFVLHLSTFANGLAFSEIEGVTSPAYRILRTKDTNKYNPYFLNFIFTSNQFINKLVPITFGLRVGKTIKFDDLVNVENNFTLIEEQNKIVCILNSLNSQISLLKRLWFCSKNQLFYVKKTAFLLKNTFVWFQDKVENLLNYTRPDKYITKLKEPLNKGKIPVLTANKSFILGYTNESNYYDSECIIFDDFTLLNKYVNFKFLVKSSAIKILNLKKIENNLLFIFNVLNSLKMVSDGHNRHYIQKIQKLNLIIPEYIEQNKIALFSKLFDTNISLLKRK</sequence>
<proteinExistence type="predicted"/>
<accession>A0ABS6DQP3</accession>